<dbReference type="EMBL" id="CP063231">
    <property type="protein sequence ID" value="URL60362.1"/>
    <property type="molecule type" value="Genomic_DNA"/>
</dbReference>
<dbReference type="Gene3D" id="3.30.1330.200">
    <property type="match status" value="1"/>
</dbReference>
<keyword evidence="4" id="KW-1185">Reference proteome</keyword>
<organism evidence="3 4">
    <name type="scientific">Luteibacter flocculans</name>
    <dbReference type="NCBI Taxonomy" id="2780091"/>
    <lineage>
        <taxon>Bacteria</taxon>
        <taxon>Pseudomonadati</taxon>
        <taxon>Pseudomonadota</taxon>
        <taxon>Gammaproteobacteria</taxon>
        <taxon>Lysobacterales</taxon>
        <taxon>Rhodanobacteraceae</taxon>
        <taxon>Luteibacter</taxon>
    </lineage>
</organism>
<evidence type="ECO:0000313" key="3">
    <source>
        <dbReference type="EMBL" id="URL60362.1"/>
    </source>
</evidence>
<dbReference type="Pfam" id="PF03975">
    <property type="entry name" value="CheD"/>
    <property type="match status" value="1"/>
</dbReference>
<name>A0ABY4T647_9GAMM</name>
<dbReference type="CDD" id="cd16352">
    <property type="entry name" value="CheD"/>
    <property type="match status" value="1"/>
</dbReference>
<protein>
    <submittedName>
        <fullName evidence="3">Chemotaxis protein CheD</fullName>
    </submittedName>
</protein>
<keyword evidence="2" id="KW-0378">Hydrolase</keyword>
<accession>A0ABY4T647</accession>
<keyword evidence="1" id="KW-0145">Chemotaxis</keyword>
<dbReference type="PANTHER" id="PTHR35147:SF1">
    <property type="entry name" value="CHEMORECEPTOR GLUTAMINE DEAMIDASE CHED-RELATED"/>
    <property type="match status" value="1"/>
</dbReference>
<dbReference type="PANTHER" id="PTHR35147">
    <property type="entry name" value="CHEMORECEPTOR GLUTAMINE DEAMIDASE CHED-RELATED"/>
    <property type="match status" value="1"/>
</dbReference>
<proteinExistence type="predicted"/>
<evidence type="ECO:0000256" key="2">
    <source>
        <dbReference type="ARBA" id="ARBA00022801"/>
    </source>
</evidence>
<sequence>MSTLDVYVGMCEVRSGKGAQILRSTLGSCVGIGILWPQRGVCALAHCLLPESAVPSTQLSAKYVTDAIPSLLASIGATADHYSELDAVVAGGAFMMPHTRPILHGGIGESNALTAQRLLAEAGIRVIHTETGGHVGRQLSIHCDTQRFVVRSFERVI</sequence>
<dbReference type="InterPro" id="IPR038592">
    <property type="entry name" value="CheD-like_sf"/>
</dbReference>
<gene>
    <name evidence="3" type="ORF">IM816_10580</name>
</gene>
<dbReference type="SUPFAM" id="SSF64438">
    <property type="entry name" value="CNF1/YfiH-like putative cysteine hydrolases"/>
    <property type="match status" value="1"/>
</dbReference>
<reference evidence="3" key="1">
    <citation type="submission" date="2020-10" db="EMBL/GenBank/DDBJ databases">
        <title>Whole-genome sequence of Luteibacter sp. EIF3.</title>
        <authorList>
            <person name="Friedrich I."/>
            <person name="Hertel R."/>
            <person name="Daniel R."/>
        </authorList>
    </citation>
    <scope>NUCLEOTIDE SEQUENCE</scope>
    <source>
        <strain evidence="3">EIF3</strain>
    </source>
</reference>
<dbReference type="InterPro" id="IPR011324">
    <property type="entry name" value="Cytotoxic_necrot_fac-like_cat"/>
</dbReference>
<evidence type="ECO:0000256" key="1">
    <source>
        <dbReference type="ARBA" id="ARBA00022500"/>
    </source>
</evidence>
<dbReference type="InterPro" id="IPR005659">
    <property type="entry name" value="Chemorcpt_Glu_NH3ase_CheD"/>
</dbReference>
<evidence type="ECO:0000313" key="4">
    <source>
        <dbReference type="Proteomes" id="UP001056681"/>
    </source>
</evidence>
<dbReference type="Proteomes" id="UP001056681">
    <property type="component" value="Chromosome"/>
</dbReference>